<organism evidence="2 3">
    <name type="scientific">Symbiodinium microadriaticum</name>
    <name type="common">Dinoflagellate</name>
    <name type="synonym">Zooxanthella microadriatica</name>
    <dbReference type="NCBI Taxonomy" id="2951"/>
    <lineage>
        <taxon>Eukaryota</taxon>
        <taxon>Sar</taxon>
        <taxon>Alveolata</taxon>
        <taxon>Dinophyceae</taxon>
        <taxon>Suessiales</taxon>
        <taxon>Symbiodiniaceae</taxon>
        <taxon>Symbiodinium</taxon>
    </lineage>
</organism>
<keyword evidence="3" id="KW-1185">Reference proteome</keyword>
<sequence length="1076" mass="117045">MAILAILRAKRCELIGSWAQSEAQNALAQCLSDFEVVPELVPKAAAFSVFREVAKTAIVPREVQKKVAPDEAGESGRFFTCIVVSAADAVDGCVQGLWPLKQDVQRDLAAVTLKQATGQVGRPRRSRSVTSLTREPRAAAAPLPFAWASLSATDDNGYPFYLAATLPAVRGRPLPLRGVAVRRAFGDPSLPPADMPATGEGINLGLSAPLHYASLGDPLNRSTLTSQKCSAEFLEHGSRFGRFLRDCGLLAIEADGPVSFDFAPEGQESATSRQGTKLRPRPLELRRGAPPEFLRGPDRSVTALVQDCSAPARVSLCRPGPWGKVMQLSCLPTPVDCRAGSCVKAQVADANWKLQQWRGDISRDYFEEEIVPQSPRTILPLARIAARGHGFLSGAELAGFDAAQDGARKAGEAKTMAVDVAPIPGYDPSSIAGWSLHPPSSDQAEAEPASDSAFQTAVVEPDLIFDSVFPEEPLPGRPQHRMVPKDVAAAGKVHAGVQTRPEELEIRESSNQRFAREAVARIGLVPLTICDAAACPEFRLQRCHVDCPCPQVKQEEQEERREPSFLAESSSAGQARDQKAAGPSSKHLQPPTKARRPPSATPRAEGPGSAGPPLMSEDATSEERAEATEAAELEPATGRRASASSAVSQTSTLCSARRADSIAGSMTFSVSTRGRRRSVLNPAAVIQDLEASEEYEYARLFRVLLEIQRTGDPDSSCLRDFLAENCEVTDLVLDALPFLQKVEGGEIVLPASADMRTDPTFREFLQTMRERCVSNATLLRIFTKLGQRGSAPIEACRAEAQRFCLDRFDANLRQSEWEQMLQAAFDGAGEELTPGQWMQSCRWAARASRLIMTLRLTCLSLVTLSSFATRESEDRSCEDFRVVVHVVLRAVADSMGLCVTGSEATNVLMLSTSRAAQVIVPLNGVLLRSRSEEKRELVCALDVLDKTEVKRLMTDCSAGLNKADNYTMQFAIDFDFLAEVSNLPLQRMFQAEEKLLVEGFPLFLLMLANKTHTSQVPILFQRINAIACPGSREMPGPRRSFSATPGRSDRLEGSRRAEETGLSWDELLLPDTFESF</sequence>
<gene>
    <name evidence="2" type="ORF">AK812_SmicGene22366</name>
</gene>
<feature type="region of interest" description="Disordered" evidence="1">
    <location>
        <begin position="1031"/>
        <end position="1059"/>
    </location>
</feature>
<feature type="region of interest" description="Disordered" evidence="1">
    <location>
        <begin position="554"/>
        <end position="655"/>
    </location>
</feature>
<protein>
    <submittedName>
        <fullName evidence="2">Uncharacterized protein</fullName>
    </submittedName>
</protein>
<proteinExistence type="predicted"/>
<evidence type="ECO:0000313" key="2">
    <source>
        <dbReference type="EMBL" id="OLP95495.1"/>
    </source>
</evidence>
<feature type="compositionally biased region" description="Basic and acidic residues" evidence="1">
    <location>
        <begin position="1047"/>
        <end position="1059"/>
    </location>
</feature>
<accession>A0A1Q9DJY2</accession>
<reference evidence="2 3" key="1">
    <citation type="submission" date="2016-02" db="EMBL/GenBank/DDBJ databases">
        <title>Genome analysis of coral dinoflagellate symbionts highlights evolutionary adaptations to a symbiotic lifestyle.</title>
        <authorList>
            <person name="Aranda M."/>
            <person name="Li Y."/>
            <person name="Liew Y.J."/>
            <person name="Baumgarten S."/>
            <person name="Simakov O."/>
            <person name="Wilson M."/>
            <person name="Piel J."/>
            <person name="Ashoor H."/>
            <person name="Bougouffa S."/>
            <person name="Bajic V.B."/>
            <person name="Ryu T."/>
            <person name="Ravasi T."/>
            <person name="Bayer T."/>
            <person name="Micklem G."/>
            <person name="Kim H."/>
            <person name="Bhak J."/>
            <person name="Lajeunesse T.C."/>
            <person name="Voolstra C.R."/>
        </authorList>
    </citation>
    <scope>NUCLEOTIDE SEQUENCE [LARGE SCALE GENOMIC DNA]</scope>
    <source>
        <strain evidence="2 3">CCMP2467</strain>
    </source>
</reference>
<evidence type="ECO:0000256" key="1">
    <source>
        <dbReference type="SAM" id="MobiDB-lite"/>
    </source>
</evidence>
<dbReference type="OrthoDB" id="439571at2759"/>
<feature type="compositionally biased region" description="Low complexity" evidence="1">
    <location>
        <begin position="628"/>
        <end position="652"/>
    </location>
</feature>
<dbReference type="AlphaFoldDB" id="A0A1Q9DJY2"/>
<feature type="region of interest" description="Disordered" evidence="1">
    <location>
        <begin position="263"/>
        <end position="292"/>
    </location>
</feature>
<evidence type="ECO:0000313" key="3">
    <source>
        <dbReference type="Proteomes" id="UP000186817"/>
    </source>
</evidence>
<dbReference type="Proteomes" id="UP000186817">
    <property type="component" value="Unassembled WGS sequence"/>
</dbReference>
<dbReference type="EMBL" id="LSRX01000500">
    <property type="protein sequence ID" value="OLP95495.1"/>
    <property type="molecule type" value="Genomic_DNA"/>
</dbReference>
<name>A0A1Q9DJY2_SYMMI</name>
<comment type="caution">
    <text evidence="2">The sequence shown here is derived from an EMBL/GenBank/DDBJ whole genome shotgun (WGS) entry which is preliminary data.</text>
</comment>
<feature type="compositionally biased region" description="Basic and acidic residues" evidence="1">
    <location>
        <begin position="554"/>
        <end position="563"/>
    </location>
</feature>